<protein>
    <submittedName>
        <fullName evidence="6">Cytochrome P450 CYP5293A1</fullName>
    </submittedName>
</protein>
<dbReference type="GO" id="GO:0016705">
    <property type="term" value="F:oxidoreductase activity, acting on paired donors, with incorporation or reduction of molecular oxygen"/>
    <property type="evidence" value="ECO:0007669"/>
    <property type="project" value="InterPro"/>
</dbReference>
<accession>A0A6G1J6Q7</accession>
<evidence type="ECO:0000313" key="6">
    <source>
        <dbReference type="EMBL" id="KAF2686196.1"/>
    </source>
</evidence>
<dbReference type="SUPFAM" id="SSF48264">
    <property type="entry name" value="Cytochrome P450"/>
    <property type="match status" value="1"/>
</dbReference>
<dbReference type="OrthoDB" id="2789670at2759"/>
<dbReference type="Gene3D" id="1.10.630.10">
    <property type="entry name" value="Cytochrome P450"/>
    <property type="match status" value="1"/>
</dbReference>
<dbReference type="PANTHER" id="PTHR24305">
    <property type="entry name" value="CYTOCHROME P450"/>
    <property type="match status" value="1"/>
</dbReference>
<evidence type="ECO:0000256" key="1">
    <source>
        <dbReference type="ARBA" id="ARBA00001971"/>
    </source>
</evidence>
<keyword evidence="7" id="KW-1185">Reference proteome</keyword>
<dbReference type="InterPro" id="IPR001128">
    <property type="entry name" value="Cyt_P450"/>
</dbReference>
<gene>
    <name evidence="6" type="ORF">K458DRAFT_335524</name>
</gene>
<evidence type="ECO:0000256" key="3">
    <source>
        <dbReference type="ARBA" id="ARBA00023002"/>
    </source>
</evidence>
<dbReference type="GO" id="GO:0020037">
    <property type="term" value="F:heme binding"/>
    <property type="evidence" value="ECO:0007669"/>
    <property type="project" value="InterPro"/>
</dbReference>
<dbReference type="InterPro" id="IPR050121">
    <property type="entry name" value="Cytochrome_P450_monoxygenase"/>
</dbReference>
<organism evidence="6 7">
    <name type="scientific">Lentithecium fluviatile CBS 122367</name>
    <dbReference type="NCBI Taxonomy" id="1168545"/>
    <lineage>
        <taxon>Eukaryota</taxon>
        <taxon>Fungi</taxon>
        <taxon>Dikarya</taxon>
        <taxon>Ascomycota</taxon>
        <taxon>Pezizomycotina</taxon>
        <taxon>Dothideomycetes</taxon>
        <taxon>Pleosporomycetidae</taxon>
        <taxon>Pleosporales</taxon>
        <taxon>Massarineae</taxon>
        <taxon>Lentitheciaceae</taxon>
        <taxon>Lentithecium</taxon>
    </lineage>
</organism>
<feature type="transmembrane region" description="Helical" evidence="5">
    <location>
        <begin position="32"/>
        <end position="50"/>
    </location>
</feature>
<reference evidence="6" key="1">
    <citation type="journal article" date="2020" name="Stud. Mycol.">
        <title>101 Dothideomycetes genomes: a test case for predicting lifestyles and emergence of pathogens.</title>
        <authorList>
            <person name="Haridas S."/>
            <person name="Albert R."/>
            <person name="Binder M."/>
            <person name="Bloem J."/>
            <person name="Labutti K."/>
            <person name="Salamov A."/>
            <person name="Andreopoulos B."/>
            <person name="Baker S."/>
            <person name="Barry K."/>
            <person name="Bills G."/>
            <person name="Bluhm B."/>
            <person name="Cannon C."/>
            <person name="Castanera R."/>
            <person name="Culley D."/>
            <person name="Daum C."/>
            <person name="Ezra D."/>
            <person name="Gonzalez J."/>
            <person name="Henrissat B."/>
            <person name="Kuo A."/>
            <person name="Liang C."/>
            <person name="Lipzen A."/>
            <person name="Lutzoni F."/>
            <person name="Magnuson J."/>
            <person name="Mondo S."/>
            <person name="Nolan M."/>
            <person name="Ohm R."/>
            <person name="Pangilinan J."/>
            <person name="Park H.-J."/>
            <person name="Ramirez L."/>
            <person name="Alfaro M."/>
            <person name="Sun H."/>
            <person name="Tritt A."/>
            <person name="Yoshinaga Y."/>
            <person name="Zwiers L.-H."/>
            <person name="Turgeon B."/>
            <person name="Goodwin S."/>
            <person name="Spatafora J."/>
            <person name="Crous P."/>
            <person name="Grigoriev I."/>
        </authorList>
    </citation>
    <scope>NUCLEOTIDE SEQUENCE</scope>
    <source>
        <strain evidence="6">CBS 122367</strain>
    </source>
</reference>
<keyword evidence="5" id="KW-1133">Transmembrane helix</keyword>
<dbReference type="Pfam" id="PF00067">
    <property type="entry name" value="p450"/>
    <property type="match status" value="1"/>
</dbReference>
<dbReference type="EMBL" id="MU005577">
    <property type="protein sequence ID" value="KAF2686196.1"/>
    <property type="molecule type" value="Genomic_DNA"/>
</dbReference>
<comment type="cofactor">
    <cofactor evidence="1">
        <name>heme</name>
        <dbReference type="ChEBI" id="CHEBI:30413"/>
    </cofactor>
</comment>
<name>A0A6G1J6Q7_9PLEO</name>
<dbReference type="Proteomes" id="UP000799291">
    <property type="component" value="Unassembled WGS sequence"/>
</dbReference>
<evidence type="ECO:0000256" key="5">
    <source>
        <dbReference type="SAM" id="Phobius"/>
    </source>
</evidence>
<dbReference type="PANTHER" id="PTHR24305:SF235">
    <property type="entry name" value="CYTOCHROME P450 MONOOXYGENASE APDB-RELATED"/>
    <property type="match status" value="1"/>
</dbReference>
<keyword evidence="5" id="KW-0472">Membrane</keyword>
<dbReference type="InterPro" id="IPR036396">
    <property type="entry name" value="Cyt_P450_sf"/>
</dbReference>
<keyword evidence="2" id="KW-0479">Metal-binding</keyword>
<keyword evidence="4" id="KW-0408">Iron</keyword>
<evidence type="ECO:0000313" key="7">
    <source>
        <dbReference type="Proteomes" id="UP000799291"/>
    </source>
</evidence>
<proteinExistence type="predicted"/>
<dbReference type="GO" id="GO:0044550">
    <property type="term" value="P:secondary metabolite biosynthetic process"/>
    <property type="evidence" value="ECO:0007669"/>
    <property type="project" value="UniProtKB-ARBA"/>
</dbReference>
<dbReference type="AlphaFoldDB" id="A0A6G1J6Q7"/>
<sequence>MNSFSAPESYVPDIVGAQMLSLPSEFLSRPSLAIATFVVVLLACLLSLSTKTRKRNGYFKNESGDQLREYGKDTFAMRFTHGQVLSDEGRKLAGEDPYLVRNGPFRELVIFSPAHLQEFLRKDAKGHWKPKNMNAGDWAGRILGQCVGQQNGPKWKTMRSHFDPEFSHLASMGMLPGFSNEIERWVDGLSTNPIGESKMPGGFVQDTVQAGKYLAFRLISMSVYGDAFTEARFARLLELSKVHTQVLITGIIKQKTTSWWYNQLPTQEKRLMSSFQSQWRAFNEQVVKDSREHGISCPAERIYHGVDSGDMSRIEFLQTVDEMLFANIDITGSIIAFIVVNLASNQSFQERLRVEIEKQKQSKSYNYESYITKQDTLLHYLTLESLRVTPAMYFSAPECTSQPKRIDGYLIPPNMPTIIDVRRLNTHPSVWGEGQDAQAFRPERFQTMPPSAYKNALLRFGIGASKCMGKNMADLMIKLSALRVLERYVLVKGDSKDSGLGGYTVSKNGEVEFLPLGDKGGK</sequence>
<keyword evidence="3" id="KW-0560">Oxidoreductase</keyword>
<dbReference type="GO" id="GO:0004497">
    <property type="term" value="F:monooxygenase activity"/>
    <property type="evidence" value="ECO:0007669"/>
    <property type="project" value="InterPro"/>
</dbReference>
<keyword evidence="5" id="KW-0812">Transmembrane</keyword>
<evidence type="ECO:0000256" key="4">
    <source>
        <dbReference type="ARBA" id="ARBA00023004"/>
    </source>
</evidence>
<dbReference type="GO" id="GO:0005506">
    <property type="term" value="F:iron ion binding"/>
    <property type="evidence" value="ECO:0007669"/>
    <property type="project" value="InterPro"/>
</dbReference>
<evidence type="ECO:0000256" key="2">
    <source>
        <dbReference type="ARBA" id="ARBA00022723"/>
    </source>
</evidence>